<dbReference type="EMBL" id="GGEC01079051">
    <property type="protein sequence ID" value="MBX59535.1"/>
    <property type="molecule type" value="Transcribed_RNA"/>
</dbReference>
<organism evidence="1">
    <name type="scientific">Rhizophora mucronata</name>
    <name type="common">Asiatic mangrove</name>
    <dbReference type="NCBI Taxonomy" id="61149"/>
    <lineage>
        <taxon>Eukaryota</taxon>
        <taxon>Viridiplantae</taxon>
        <taxon>Streptophyta</taxon>
        <taxon>Embryophyta</taxon>
        <taxon>Tracheophyta</taxon>
        <taxon>Spermatophyta</taxon>
        <taxon>Magnoliopsida</taxon>
        <taxon>eudicotyledons</taxon>
        <taxon>Gunneridae</taxon>
        <taxon>Pentapetalae</taxon>
        <taxon>rosids</taxon>
        <taxon>fabids</taxon>
        <taxon>Malpighiales</taxon>
        <taxon>Rhizophoraceae</taxon>
        <taxon>Rhizophora</taxon>
    </lineage>
</organism>
<reference evidence="1" key="1">
    <citation type="submission" date="2018-02" db="EMBL/GenBank/DDBJ databases">
        <title>Rhizophora mucronata_Transcriptome.</title>
        <authorList>
            <person name="Meera S.P."/>
            <person name="Sreeshan A."/>
            <person name="Augustine A."/>
        </authorList>
    </citation>
    <scope>NUCLEOTIDE SEQUENCE</scope>
    <source>
        <tissue evidence="1">Leaf</tissue>
    </source>
</reference>
<protein>
    <submittedName>
        <fullName evidence="1">Uncharacterized protein</fullName>
    </submittedName>
</protein>
<name>A0A2P2PXW5_RHIMU</name>
<sequence length="34" mass="3818">MTICNGQCRKRDCLKCNSITSTRVNMIQATNLSL</sequence>
<evidence type="ECO:0000313" key="1">
    <source>
        <dbReference type="EMBL" id="MBX59535.1"/>
    </source>
</evidence>
<proteinExistence type="predicted"/>
<dbReference type="AlphaFoldDB" id="A0A2P2PXW5"/>
<accession>A0A2P2PXW5</accession>